<sequence length="195" mass="22508">MESLKELEINKESEKEDIVIKIRECSNADPKYKLALNREKSFEGCPKPFAPYVSVLAEAGFFYHQDYSIRCFSCSGNIALDRHDKESMQRLFEDPWINHAFLFPHCDLVEEVKGNPYILRALYRGYRLKGVMTQDYVLPRPIQSTMQCHVCMQKELQVVFVPCGHVCACGGCASGLDKCAVCRRDILYKQRMYLC</sequence>
<dbReference type="PROSITE" id="PS50089">
    <property type="entry name" value="ZF_RING_2"/>
    <property type="match status" value="1"/>
</dbReference>
<dbReference type="GO" id="GO:0008270">
    <property type="term" value="F:zinc ion binding"/>
    <property type="evidence" value="ECO:0007669"/>
    <property type="project" value="UniProtKB-KW"/>
</dbReference>
<dbReference type="InterPro" id="IPR001370">
    <property type="entry name" value="BIR_rpt"/>
</dbReference>
<protein>
    <submittedName>
        <fullName evidence="8">Baculoviral IAP repeat-containing protein 3-like</fullName>
    </submittedName>
</protein>
<dbReference type="OrthoDB" id="10251804at2759"/>
<keyword evidence="3 5" id="KW-0863">Zinc-finger</keyword>
<dbReference type="KEGG" id="cvn:111103682"/>
<dbReference type="PANTHER" id="PTHR10044">
    <property type="entry name" value="INHIBITOR OF APOPTOSIS"/>
    <property type="match status" value="1"/>
</dbReference>
<name>A0A8B8AP67_CRAVI</name>
<keyword evidence="2" id="KW-0479">Metal-binding</keyword>
<dbReference type="Gene3D" id="1.10.1170.10">
    <property type="entry name" value="Inhibitor Of Apoptosis Protein (2mihbC-IAP-1), Chain A"/>
    <property type="match status" value="1"/>
</dbReference>
<dbReference type="InterPro" id="IPR013083">
    <property type="entry name" value="Znf_RING/FYVE/PHD"/>
</dbReference>
<evidence type="ECO:0000313" key="7">
    <source>
        <dbReference type="Proteomes" id="UP000694844"/>
    </source>
</evidence>
<dbReference type="AlphaFoldDB" id="A0A8B8AP67"/>
<reference evidence="8" key="1">
    <citation type="submission" date="2025-08" db="UniProtKB">
        <authorList>
            <consortium name="RefSeq"/>
        </authorList>
    </citation>
    <scope>IDENTIFICATION</scope>
    <source>
        <tissue evidence="8">Whole sample</tissue>
    </source>
</reference>
<evidence type="ECO:0000256" key="4">
    <source>
        <dbReference type="ARBA" id="ARBA00022833"/>
    </source>
</evidence>
<organism evidence="7 8">
    <name type="scientific">Crassostrea virginica</name>
    <name type="common">Eastern oyster</name>
    <dbReference type="NCBI Taxonomy" id="6565"/>
    <lineage>
        <taxon>Eukaryota</taxon>
        <taxon>Metazoa</taxon>
        <taxon>Spiralia</taxon>
        <taxon>Lophotrochozoa</taxon>
        <taxon>Mollusca</taxon>
        <taxon>Bivalvia</taxon>
        <taxon>Autobranchia</taxon>
        <taxon>Pteriomorphia</taxon>
        <taxon>Ostreida</taxon>
        <taxon>Ostreoidea</taxon>
        <taxon>Ostreidae</taxon>
        <taxon>Crassostrea</taxon>
    </lineage>
</organism>
<dbReference type="Pfam" id="PF13920">
    <property type="entry name" value="zf-C3HC4_3"/>
    <property type="match status" value="1"/>
</dbReference>
<dbReference type="Proteomes" id="UP000694844">
    <property type="component" value="Chromosome 7"/>
</dbReference>
<feature type="domain" description="RING-type" evidence="6">
    <location>
        <begin position="148"/>
        <end position="183"/>
    </location>
</feature>
<keyword evidence="7" id="KW-1185">Reference proteome</keyword>
<evidence type="ECO:0000256" key="2">
    <source>
        <dbReference type="ARBA" id="ARBA00022723"/>
    </source>
</evidence>
<dbReference type="FunFam" id="1.10.1170.10:FF:000002">
    <property type="entry name" value="Baculoviral IAP repeat containing 7"/>
    <property type="match status" value="1"/>
</dbReference>
<dbReference type="GeneID" id="111103682"/>
<evidence type="ECO:0000256" key="1">
    <source>
        <dbReference type="ARBA" id="ARBA00006672"/>
    </source>
</evidence>
<gene>
    <name evidence="8" type="primary">LOC111103682</name>
</gene>
<dbReference type="SMART" id="SM00238">
    <property type="entry name" value="BIR"/>
    <property type="match status" value="1"/>
</dbReference>
<evidence type="ECO:0000259" key="6">
    <source>
        <dbReference type="PROSITE" id="PS50089"/>
    </source>
</evidence>
<evidence type="ECO:0000313" key="8">
    <source>
        <dbReference type="RefSeq" id="XP_022292821.1"/>
    </source>
</evidence>
<dbReference type="RefSeq" id="XP_022292821.1">
    <property type="nucleotide sequence ID" value="XM_022437113.1"/>
</dbReference>
<dbReference type="InterPro" id="IPR050784">
    <property type="entry name" value="IAP"/>
</dbReference>
<evidence type="ECO:0000256" key="3">
    <source>
        <dbReference type="ARBA" id="ARBA00022771"/>
    </source>
</evidence>
<dbReference type="InterPro" id="IPR001841">
    <property type="entry name" value="Znf_RING"/>
</dbReference>
<comment type="similarity">
    <text evidence="1">Belongs to the IAP family.</text>
</comment>
<dbReference type="Pfam" id="PF00653">
    <property type="entry name" value="BIR"/>
    <property type="match status" value="1"/>
</dbReference>
<keyword evidence="4" id="KW-0862">Zinc</keyword>
<accession>A0A8B8AP67</accession>
<dbReference type="SUPFAM" id="SSF57924">
    <property type="entry name" value="Inhibitor of apoptosis (IAP) repeat"/>
    <property type="match status" value="1"/>
</dbReference>
<dbReference type="PROSITE" id="PS50143">
    <property type="entry name" value="BIR_REPEAT_2"/>
    <property type="match status" value="1"/>
</dbReference>
<proteinExistence type="inferred from homology"/>
<dbReference type="Gene3D" id="3.30.40.10">
    <property type="entry name" value="Zinc/RING finger domain, C3HC4 (zinc finger)"/>
    <property type="match status" value="1"/>
</dbReference>
<evidence type="ECO:0000256" key="5">
    <source>
        <dbReference type="PROSITE-ProRule" id="PRU00175"/>
    </source>
</evidence>